<dbReference type="OrthoDB" id="5292716at2"/>
<dbReference type="STRING" id="1792290.MSP8886_00379"/>
<gene>
    <name evidence="2" type="ORF">MSP8886_00379</name>
</gene>
<dbReference type="InterPro" id="IPR007433">
    <property type="entry name" value="DUF481"/>
</dbReference>
<reference evidence="2 3" key="1">
    <citation type="submission" date="2016-06" db="EMBL/GenBank/DDBJ databases">
        <authorList>
            <person name="Kjaerup R.B."/>
            <person name="Dalgaard T.S."/>
            <person name="Juul-Madsen H.R."/>
        </authorList>
    </citation>
    <scope>NUCLEOTIDE SEQUENCE [LARGE SCALE GENOMIC DNA]</scope>
    <source>
        <strain evidence="2 3">CECT 8886</strain>
    </source>
</reference>
<proteinExistence type="predicted"/>
<evidence type="ECO:0000313" key="2">
    <source>
        <dbReference type="EMBL" id="SBS25756.1"/>
    </source>
</evidence>
<dbReference type="Pfam" id="PF04338">
    <property type="entry name" value="DUF481"/>
    <property type="match status" value="1"/>
</dbReference>
<evidence type="ECO:0000313" key="3">
    <source>
        <dbReference type="Proteomes" id="UP000092544"/>
    </source>
</evidence>
<protein>
    <recommendedName>
        <fullName evidence="4">Salt-induced outer membrane protein</fullName>
    </recommendedName>
</protein>
<feature type="chain" id="PRO_5008378745" description="Salt-induced outer membrane protein" evidence="1">
    <location>
        <begin position="21"/>
        <end position="254"/>
    </location>
</feature>
<name>A0A1A8T324_9GAMM</name>
<sequence length="254" mass="27875">MPLKHSLLALALLSAPLVFAADTDNTSGTPPKIEPWKASVELGFLMNSGNTNSTNFNTKVNATQDLLHWRNNYSLASQYTRSDDQKTAENYNGSIEGNYKFNDSEFWYIRGGYKKDLFSGYDFQSNVATGYGDRFWQLKDGSYLEASAGLGYRYNKLAEGATTSDIGAAQTPIIRFALTGQKQLSTNAVFIQTLDSSIGTKDGSSISKSVSSLQANIRNDLAMKLSYSAEYSSTVPTGKEHTDTETSVTLLYSF</sequence>
<evidence type="ECO:0008006" key="4">
    <source>
        <dbReference type="Google" id="ProtNLM"/>
    </source>
</evidence>
<dbReference type="Proteomes" id="UP000092544">
    <property type="component" value="Unassembled WGS sequence"/>
</dbReference>
<evidence type="ECO:0000256" key="1">
    <source>
        <dbReference type="SAM" id="SignalP"/>
    </source>
</evidence>
<dbReference type="AlphaFoldDB" id="A0A1A8T324"/>
<keyword evidence="1" id="KW-0732">Signal</keyword>
<feature type="signal peptide" evidence="1">
    <location>
        <begin position="1"/>
        <end position="20"/>
    </location>
</feature>
<accession>A0A1A8T324</accession>
<organism evidence="2 3">
    <name type="scientific">Marinomonas spartinae</name>
    <dbReference type="NCBI Taxonomy" id="1792290"/>
    <lineage>
        <taxon>Bacteria</taxon>
        <taxon>Pseudomonadati</taxon>
        <taxon>Pseudomonadota</taxon>
        <taxon>Gammaproteobacteria</taxon>
        <taxon>Oceanospirillales</taxon>
        <taxon>Oceanospirillaceae</taxon>
        <taxon>Marinomonas</taxon>
    </lineage>
</organism>
<keyword evidence="3" id="KW-1185">Reference proteome</keyword>
<dbReference type="RefSeq" id="WP_067012131.1">
    <property type="nucleotide sequence ID" value="NZ_FLOB01000001.1"/>
</dbReference>
<dbReference type="EMBL" id="FLOB01000001">
    <property type="protein sequence ID" value="SBS25756.1"/>
    <property type="molecule type" value="Genomic_DNA"/>
</dbReference>